<dbReference type="EMBL" id="JAHWXT010000001">
    <property type="protein sequence ID" value="MCF0263134.1"/>
    <property type="molecule type" value="Genomic_DNA"/>
</dbReference>
<name>A0A8X8GH03_ACIGI</name>
<sequence length="107" mass="11597">MAGAGTAIGVGVACYATDCGAIIPVAWEAGKDASKSSWNSITNLMTAHGNQADTAIQDAYNRECNKSDDSRCEWLKRNAHRFPKPAVKATEKAWGCRHSRISKDKKK</sequence>
<gene>
    <name evidence="2" type="ORF">KW868_01410</name>
</gene>
<dbReference type="AlphaFoldDB" id="A0A8X8GH03"/>
<evidence type="ECO:0000313" key="2">
    <source>
        <dbReference type="EMBL" id="MCF0263134.1"/>
    </source>
</evidence>
<dbReference type="Pfam" id="PF15606">
    <property type="entry name" value="Ntox34"/>
    <property type="match status" value="1"/>
</dbReference>
<dbReference type="RefSeq" id="WP_234622520.1">
    <property type="nucleotide sequence ID" value="NZ_JAHWXT010000001.1"/>
</dbReference>
<evidence type="ECO:0000313" key="3">
    <source>
        <dbReference type="Proteomes" id="UP000887320"/>
    </source>
</evidence>
<organism evidence="2 3">
    <name type="scientific">Acinetobacter guillouiae</name>
    <name type="common">Acinetobacter genomosp. 11</name>
    <dbReference type="NCBI Taxonomy" id="106649"/>
    <lineage>
        <taxon>Bacteria</taxon>
        <taxon>Pseudomonadati</taxon>
        <taxon>Pseudomonadota</taxon>
        <taxon>Gammaproteobacteria</taxon>
        <taxon>Moraxellales</taxon>
        <taxon>Moraxellaceae</taxon>
        <taxon>Acinetobacter</taxon>
    </lineage>
</organism>
<feature type="domain" description="Bacterial toxin 34" evidence="1">
    <location>
        <begin position="40"/>
        <end position="102"/>
    </location>
</feature>
<evidence type="ECO:0000259" key="1">
    <source>
        <dbReference type="Pfam" id="PF15606"/>
    </source>
</evidence>
<accession>A0A8X8GH03</accession>
<dbReference type="Proteomes" id="UP000887320">
    <property type="component" value="Unassembled WGS sequence"/>
</dbReference>
<comment type="caution">
    <text evidence="2">The sequence shown here is derived from an EMBL/GenBank/DDBJ whole genome shotgun (WGS) entry which is preliminary data.</text>
</comment>
<dbReference type="InterPro" id="IPR028947">
    <property type="entry name" value="Ntox34"/>
</dbReference>
<proteinExistence type="predicted"/>
<reference evidence="2" key="1">
    <citation type="submission" date="2021-07" db="EMBL/GenBank/DDBJ databases">
        <authorList>
            <person name="Fernandez M."/>
            <person name="Pereira P."/>
            <person name="Torres Tejerizo G.A."/>
            <person name="Gonzalez P."/>
            <person name="Agostini E."/>
        </authorList>
    </citation>
    <scope>NUCLEOTIDE SEQUENCE</scope>
    <source>
        <strain evidence="2">SFC 500-1A</strain>
    </source>
</reference>
<protein>
    <recommendedName>
        <fullName evidence="1">Bacterial toxin 34 domain-containing protein</fullName>
    </recommendedName>
</protein>